<sequence>MAYSTKMTIWFFTGYVLLMVSLISVVVFVDFDGSTSPINHNESNSTFKEELLKHEQKVEENKKIEPKPLTFNVSDEFAFLAVTVGAILDIVIVILWARNENKKLEGKELPDKRRWRDTKLFWNIVAMGVVQPKNNKYCINWLNLIGVTILLHILFYILFTK</sequence>
<dbReference type="EMBL" id="AVPE01000011">
    <property type="protein sequence ID" value="KGX91178.1"/>
    <property type="molecule type" value="Genomic_DNA"/>
</dbReference>
<evidence type="ECO:0000256" key="1">
    <source>
        <dbReference type="SAM" id="Phobius"/>
    </source>
</evidence>
<dbReference type="RefSeq" id="WP_026800921.1">
    <property type="nucleotide sequence ID" value="NZ_AULI01000011.1"/>
</dbReference>
<feature type="transmembrane region" description="Helical" evidence="1">
    <location>
        <begin position="7"/>
        <end position="29"/>
    </location>
</feature>
<keyword evidence="1" id="KW-0812">Transmembrane</keyword>
<keyword evidence="1" id="KW-1133">Transmembrane helix</keyword>
<feature type="transmembrane region" description="Helical" evidence="1">
    <location>
        <begin position="141"/>
        <end position="159"/>
    </location>
</feature>
<proteinExistence type="predicted"/>
<dbReference type="OrthoDB" id="2858593at2"/>
<reference evidence="2 3" key="1">
    <citation type="submission" date="2013-08" db="EMBL/GenBank/DDBJ databases">
        <authorList>
            <person name="Huang J."/>
            <person name="Wang G."/>
        </authorList>
    </citation>
    <scope>NUCLEOTIDE SEQUENCE [LARGE SCALE GENOMIC DNA]</scope>
    <source>
        <strain evidence="2 3">JSM 076056</strain>
    </source>
</reference>
<evidence type="ECO:0000313" key="2">
    <source>
        <dbReference type="EMBL" id="KGX91178.1"/>
    </source>
</evidence>
<evidence type="ECO:0000313" key="3">
    <source>
        <dbReference type="Proteomes" id="UP000030528"/>
    </source>
</evidence>
<keyword evidence="1" id="KW-0472">Membrane</keyword>
<name>A0A0A5GIX6_9BACI</name>
<feature type="transmembrane region" description="Helical" evidence="1">
    <location>
        <begin position="77"/>
        <end position="97"/>
    </location>
</feature>
<dbReference type="AlphaFoldDB" id="A0A0A5GIX6"/>
<gene>
    <name evidence="2" type="ORF">N781_05310</name>
</gene>
<dbReference type="Proteomes" id="UP000030528">
    <property type="component" value="Unassembled WGS sequence"/>
</dbReference>
<protein>
    <submittedName>
        <fullName evidence="2">Uncharacterized protein</fullName>
    </submittedName>
</protein>
<comment type="caution">
    <text evidence="2">The sequence shown here is derived from an EMBL/GenBank/DDBJ whole genome shotgun (WGS) entry which is preliminary data.</text>
</comment>
<organism evidence="2 3">
    <name type="scientific">Pontibacillus halophilus JSM 076056 = DSM 19796</name>
    <dbReference type="NCBI Taxonomy" id="1385510"/>
    <lineage>
        <taxon>Bacteria</taxon>
        <taxon>Bacillati</taxon>
        <taxon>Bacillota</taxon>
        <taxon>Bacilli</taxon>
        <taxon>Bacillales</taxon>
        <taxon>Bacillaceae</taxon>
        <taxon>Pontibacillus</taxon>
    </lineage>
</organism>
<accession>A0A0A5GIX6</accession>
<keyword evidence="3" id="KW-1185">Reference proteome</keyword>